<comment type="caution">
    <text evidence="6">The sequence shown here is derived from an EMBL/GenBank/DDBJ whole genome shotgun (WGS) entry which is preliminary data.</text>
</comment>
<feature type="DNA-binding region" description="H-T-H motif" evidence="4">
    <location>
        <begin position="30"/>
        <end position="49"/>
    </location>
</feature>
<dbReference type="EMBL" id="BJLF01000016">
    <property type="protein sequence ID" value="GEA52192.1"/>
    <property type="molecule type" value="Genomic_DNA"/>
</dbReference>
<proteinExistence type="predicted"/>
<keyword evidence="2 4" id="KW-0238">DNA-binding</keyword>
<dbReference type="Proteomes" id="UP000318717">
    <property type="component" value="Unassembled WGS sequence"/>
</dbReference>
<dbReference type="OrthoDB" id="116240at2"/>
<dbReference type="Gene3D" id="1.10.10.60">
    <property type="entry name" value="Homeodomain-like"/>
    <property type="match status" value="1"/>
</dbReference>
<gene>
    <name evidence="6" type="ORF">VIN01S_29960</name>
</gene>
<feature type="domain" description="HTH tetR-type" evidence="5">
    <location>
        <begin position="7"/>
        <end position="67"/>
    </location>
</feature>
<dbReference type="Pfam" id="PF00440">
    <property type="entry name" value="TetR_N"/>
    <property type="match status" value="1"/>
</dbReference>
<evidence type="ECO:0000256" key="1">
    <source>
        <dbReference type="ARBA" id="ARBA00023015"/>
    </source>
</evidence>
<dbReference type="PANTHER" id="PTHR30055:SF224">
    <property type="entry name" value="TRANSCRIPTIONAL REGULATOR TETR FAMILY"/>
    <property type="match status" value="1"/>
</dbReference>
<dbReference type="Gene3D" id="1.10.357.10">
    <property type="entry name" value="Tetracycline Repressor, domain 2"/>
    <property type="match status" value="1"/>
</dbReference>
<dbReference type="AlphaFoldDB" id="A0A4Y3I018"/>
<dbReference type="InterPro" id="IPR050109">
    <property type="entry name" value="HTH-type_TetR-like_transc_reg"/>
</dbReference>
<dbReference type="Pfam" id="PF14246">
    <property type="entry name" value="TetR_C_7"/>
    <property type="match status" value="1"/>
</dbReference>
<evidence type="ECO:0000259" key="5">
    <source>
        <dbReference type="PROSITE" id="PS50977"/>
    </source>
</evidence>
<keyword evidence="7" id="KW-1185">Reference proteome</keyword>
<dbReference type="InterPro" id="IPR009057">
    <property type="entry name" value="Homeodomain-like_sf"/>
</dbReference>
<accession>A0A4Y3I018</accession>
<dbReference type="GO" id="GO:0003700">
    <property type="term" value="F:DNA-binding transcription factor activity"/>
    <property type="evidence" value="ECO:0007669"/>
    <property type="project" value="TreeGrafter"/>
</dbReference>
<name>A0A4Y3I018_9VIBR</name>
<dbReference type="PROSITE" id="PS01081">
    <property type="entry name" value="HTH_TETR_1"/>
    <property type="match status" value="1"/>
</dbReference>
<evidence type="ECO:0000256" key="2">
    <source>
        <dbReference type="ARBA" id="ARBA00023125"/>
    </source>
</evidence>
<dbReference type="RefSeq" id="WP_141346641.1">
    <property type="nucleotide sequence ID" value="NZ_BJLF01000016.1"/>
</dbReference>
<dbReference type="InterPro" id="IPR001647">
    <property type="entry name" value="HTH_TetR"/>
</dbReference>
<reference evidence="6 7" key="1">
    <citation type="submission" date="2019-06" db="EMBL/GenBank/DDBJ databases">
        <title>Whole genome shotgun sequence of Vibrio inusitatus NBRC 102082.</title>
        <authorList>
            <person name="Hosoyama A."/>
            <person name="Uohara A."/>
            <person name="Ohji S."/>
            <person name="Ichikawa N."/>
        </authorList>
    </citation>
    <scope>NUCLEOTIDE SEQUENCE [LARGE SCALE GENOMIC DNA]</scope>
    <source>
        <strain evidence="6 7">NBRC 102082</strain>
    </source>
</reference>
<dbReference type="InterPro" id="IPR023772">
    <property type="entry name" value="DNA-bd_HTH_TetR-type_CS"/>
</dbReference>
<evidence type="ECO:0000256" key="3">
    <source>
        <dbReference type="ARBA" id="ARBA00023163"/>
    </source>
</evidence>
<dbReference type="InterPro" id="IPR039536">
    <property type="entry name" value="TetR_C_Proteobacteria"/>
</dbReference>
<evidence type="ECO:0000313" key="6">
    <source>
        <dbReference type="EMBL" id="GEA52192.1"/>
    </source>
</evidence>
<keyword evidence="3" id="KW-0804">Transcription</keyword>
<dbReference type="SUPFAM" id="SSF46689">
    <property type="entry name" value="Homeodomain-like"/>
    <property type="match status" value="1"/>
</dbReference>
<organism evidence="6 7">
    <name type="scientific">Vibrio inusitatus NBRC 102082</name>
    <dbReference type="NCBI Taxonomy" id="1219070"/>
    <lineage>
        <taxon>Bacteria</taxon>
        <taxon>Pseudomonadati</taxon>
        <taxon>Pseudomonadota</taxon>
        <taxon>Gammaproteobacteria</taxon>
        <taxon>Vibrionales</taxon>
        <taxon>Vibrionaceae</taxon>
        <taxon>Vibrio</taxon>
    </lineage>
</organism>
<protein>
    <submittedName>
        <fullName evidence="6">Transcriptional regulator</fullName>
    </submittedName>
</protein>
<dbReference type="FunFam" id="1.10.10.60:FF:000141">
    <property type="entry name" value="TetR family transcriptional regulator"/>
    <property type="match status" value="1"/>
</dbReference>
<dbReference type="GO" id="GO:0000976">
    <property type="term" value="F:transcription cis-regulatory region binding"/>
    <property type="evidence" value="ECO:0007669"/>
    <property type="project" value="TreeGrafter"/>
</dbReference>
<evidence type="ECO:0000313" key="7">
    <source>
        <dbReference type="Proteomes" id="UP000318717"/>
    </source>
</evidence>
<dbReference type="PRINTS" id="PR00455">
    <property type="entry name" value="HTHTETR"/>
</dbReference>
<evidence type="ECO:0000256" key="4">
    <source>
        <dbReference type="PROSITE-ProRule" id="PRU00335"/>
    </source>
</evidence>
<dbReference type="PANTHER" id="PTHR30055">
    <property type="entry name" value="HTH-TYPE TRANSCRIPTIONAL REGULATOR RUTR"/>
    <property type="match status" value="1"/>
</dbReference>
<keyword evidence="1" id="KW-0805">Transcription regulation</keyword>
<dbReference type="PROSITE" id="PS50977">
    <property type="entry name" value="HTH_TETR_2"/>
    <property type="match status" value="1"/>
</dbReference>
<sequence>MKKTRSELKREAILAAAKQSFLEFGVKNTSMDKLASLASVSKRTVYNHFSSKEALVVELVGILWREAVQEIDLDYQSDMDLELQLEKVLLAEIEVSCAPDYIELARVAIGHYFYSPEELQLQVAKFSKEDSAITLWAKQAMADGKLRECDISLFTEQTYALIKGYYFWPLLVGMREFPTEEEKCLHAKRSAELLLSHYKLES</sequence>